<dbReference type="InterPro" id="IPR027417">
    <property type="entry name" value="P-loop_NTPase"/>
</dbReference>
<dbReference type="Pfam" id="PF00005">
    <property type="entry name" value="ABC_tran"/>
    <property type="match status" value="1"/>
</dbReference>
<keyword evidence="1" id="KW-0813">Transport</keyword>
<organism evidence="8 9">
    <name type="scientific">Microlunatus parietis</name>
    <dbReference type="NCBI Taxonomy" id="682979"/>
    <lineage>
        <taxon>Bacteria</taxon>
        <taxon>Bacillati</taxon>
        <taxon>Actinomycetota</taxon>
        <taxon>Actinomycetes</taxon>
        <taxon>Propionibacteriales</taxon>
        <taxon>Propionibacteriaceae</taxon>
        <taxon>Microlunatus</taxon>
    </lineage>
</organism>
<dbReference type="InterPro" id="IPR012340">
    <property type="entry name" value="NA-bd_OB-fold"/>
</dbReference>
<dbReference type="InterPro" id="IPR008995">
    <property type="entry name" value="Mo/tungstate-bd_C_term_dom"/>
</dbReference>
<dbReference type="Pfam" id="PF17912">
    <property type="entry name" value="OB_MalK"/>
    <property type="match status" value="1"/>
</dbReference>
<dbReference type="SMART" id="SM00382">
    <property type="entry name" value="AAA"/>
    <property type="match status" value="1"/>
</dbReference>
<dbReference type="PROSITE" id="PS50893">
    <property type="entry name" value="ABC_TRANSPORTER_2"/>
    <property type="match status" value="1"/>
</dbReference>
<keyword evidence="9" id="KW-1185">Reference proteome</keyword>
<evidence type="ECO:0000313" key="8">
    <source>
        <dbReference type="EMBL" id="NYE74526.1"/>
    </source>
</evidence>
<gene>
    <name evidence="8" type="ORF">BKA15_005855</name>
</gene>
<evidence type="ECO:0000256" key="6">
    <source>
        <dbReference type="ARBA" id="ARBA00023136"/>
    </source>
</evidence>
<evidence type="ECO:0000256" key="5">
    <source>
        <dbReference type="ARBA" id="ARBA00022967"/>
    </source>
</evidence>
<feature type="domain" description="ABC transporter" evidence="7">
    <location>
        <begin position="4"/>
        <end position="235"/>
    </location>
</feature>
<sequence length="365" mass="38838">MAGLRVDRLVKRLGNQLAVDDVTFEVAEGEFFVLLGSSGCGKTTTLRTICGIEQPDSGRIVIADRDVTALPSRERNLGMVFQEYGLYPSMDVLGNIAYGLQARGGLPKSEIERRVVEAAEKLGLTPLLRTSIVDLSGGEQQRVALGRAMVKDADAYLYDEPLSNLDPKLRHRMRRDIQDLHRAKQKATLYVTHDQTEAFALADRIGVMAEGRLHQVGTAEDLIESPATTFVASFVGTPPMNLLAGELHNVDGELGVQCAGVRLPVPPAAKVAIEDHGRTAVIVGIRPDGLTITGTEAATISATIADVEPLIGQTIIRARIGGDATVSALLDGDTGDHLSTGQVVRLGVSAEISLFDPDTGSALAS</sequence>
<keyword evidence="3" id="KW-0547">Nucleotide-binding</keyword>
<keyword evidence="2" id="KW-1003">Cell membrane</keyword>
<evidence type="ECO:0000259" key="7">
    <source>
        <dbReference type="PROSITE" id="PS50893"/>
    </source>
</evidence>
<dbReference type="PANTHER" id="PTHR43875">
    <property type="entry name" value="MALTODEXTRIN IMPORT ATP-BINDING PROTEIN MSMX"/>
    <property type="match status" value="1"/>
</dbReference>
<dbReference type="Proteomes" id="UP000569914">
    <property type="component" value="Unassembled WGS sequence"/>
</dbReference>
<dbReference type="Gene3D" id="3.40.50.300">
    <property type="entry name" value="P-loop containing nucleotide triphosphate hydrolases"/>
    <property type="match status" value="1"/>
</dbReference>
<keyword evidence="4 8" id="KW-0067">ATP-binding</keyword>
<reference evidence="8 9" key="1">
    <citation type="submission" date="2020-07" db="EMBL/GenBank/DDBJ databases">
        <title>Sequencing the genomes of 1000 actinobacteria strains.</title>
        <authorList>
            <person name="Klenk H.-P."/>
        </authorList>
    </citation>
    <scope>NUCLEOTIDE SEQUENCE [LARGE SCALE GENOMIC DNA]</scope>
    <source>
        <strain evidence="8 9">DSM 22083</strain>
    </source>
</reference>
<keyword evidence="5" id="KW-1278">Translocase</keyword>
<dbReference type="InterPro" id="IPR003593">
    <property type="entry name" value="AAA+_ATPase"/>
</dbReference>
<dbReference type="InterPro" id="IPR003439">
    <property type="entry name" value="ABC_transporter-like_ATP-bd"/>
</dbReference>
<evidence type="ECO:0000256" key="4">
    <source>
        <dbReference type="ARBA" id="ARBA00022840"/>
    </source>
</evidence>
<keyword evidence="8" id="KW-0762">Sugar transport</keyword>
<evidence type="ECO:0000256" key="1">
    <source>
        <dbReference type="ARBA" id="ARBA00022448"/>
    </source>
</evidence>
<evidence type="ECO:0000313" key="9">
    <source>
        <dbReference type="Proteomes" id="UP000569914"/>
    </source>
</evidence>
<dbReference type="Gene3D" id="2.40.50.100">
    <property type="match status" value="1"/>
</dbReference>
<dbReference type="AlphaFoldDB" id="A0A7Y9IDE3"/>
<dbReference type="InterPro" id="IPR017871">
    <property type="entry name" value="ABC_transporter-like_CS"/>
</dbReference>
<dbReference type="SUPFAM" id="SSF52540">
    <property type="entry name" value="P-loop containing nucleoside triphosphate hydrolases"/>
    <property type="match status" value="1"/>
</dbReference>
<keyword evidence="6" id="KW-0472">Membrane</keyword>
<dbReference type="EMBL" id="JACCBU010000001">
    <property type="protein sequence ID" value="NYE74526.1"/>
    <property type="molecule type" value="Genomic_DNA"/>
</dbReference>
<dbReference type="InterPro" id="IPR040582">
    <property type="entry name" value="OB_MalK-like"/>
</dbReference>
<dbReference type="PROSITE" id="PS00211">
    <property type="entry name" value="ABC_TRANSPORTER_1"/>
    <property type="match status" value="1"/>
</dbReference>
<evidence type="ECO:0000256" key="2">
    <source>
        <dbReference type="ARBA" id="ARBA00022475"/>
    </source>
</evidence>
<evidence type="ECO:0000256" key="3">
    <source>
        <dbReference type="ARBA" id="ARBA00022741"/>
    </source>
</evidence>
<dbReference type="InterPro" id="IPR047641">
    <property type="entry name" value="ABC_transpr_MalK/UgpC-like"/>
</dbReference>
<comment type="caution">
    <text evidence="8">The sequence shown here is derived from an EMBL/GenBank/DDBJ whole genome shotgun (WGS) entry which is preliminary data.</text>
</comment>
<dbReference type="GO" id="GO:0055052">
    <property type="term" value="C:ATP-binding cassette (ABC) transporter complex, substrate-binding subunit-containing"/>
    <property type="evidence" value="ECO:0007669"/>
    <property type="project" value="TreeGrafter"/>
</dbReference>
<dbReference type="PANTHER" id="PTHR43875:SF15">
    <property type="entry name" value="TREHALOSE IMPORT ATP-BINDING PROTEIN SUGC"/>
    <property type="match status" value="1"/>
</dbReference>
<proteinExistence type="predicted"/>
<dbReference type="Gene3D" id="2.40.50.140">
    <property type="entry name" value="Nucleic acid-binding proteins"/>
    <property type="match status" value="1"/>
</dbReference>
<dbReference type="GO" id="GO:0016887">
    <property type="term" value="F:ATP hydrolysis activity"/>
    <property type="evidence" value="ECO:0007669"/>
    <property type="project" value="InterPro"/>
</dbReference>
<dbReference type="FunFam" id="3.40.50.300:FF:000042">
    <property type="entry name" value="Maltose/maltodextrin ABC transporter, ATP-binding protein"/>
    <property type="match status" value="1"/>
</dbReference>
<accession>A0A7Y9IDE3</accession>
<protein>
    <submittedName>
        <fullName evidence="8">Multiple sugar transport system ATP-binding protein</fullName>
    </submittedName>
</protein>
<dbReference type="GO" id="GO:0140359">
    <property type="term" value="F:ABC-type transporter activity"/>
    <property type="evidence" value="ECO:0007669"/>
    <property type="project" value="UniProtKB-ARBA"/>
</dbReference>
<dbReference type="RefSeq" id="WP_179756894.1">
    <property type="nucleotide sequence ID" value="NZ_JACCBU010000001.1"/>
</dbReference>
<dbReference type="GO" id="GO:0005524">
    <property type="term" value="F:ATP binding"/>
    <property type="evidence" value="ECO:0007669"/>
    <property type="project" value="UniProtKB-KW"/>
</dbReference>
<dbReference type="SUPFAM" id="SSF50331">
    <property type="entry name" value="MOP-like"/>
    <property type="match status" value="1"/>
</dbReference>
<name>A0A7Y9IDE3_9ACTN</name>